<accession>A0A7Y7IG87</accession>
<keyword evidence="1" id="KW-0732">Signal</keyword>
<comment type="caution">
    <text evidence="3">The sequence shown here is derived from an EMBL/GenBank/DDBJ whole genome shotgun (WGS) entry which is preliminary data.</text>
</comment>
<dbReference type="InterPro" id="IPR011042">
    <property type="entry name" value="6-blade_b-propeller_TolB-like"/>
</dbReference>
<dbReference type="RefSeq" id="WP_176634661.1">
    <property type="nucleotide sequence ID" value="NZ_JAAMFM010000009.1"/>
</dbReference>
<name>A0A7Y7IG87_9MICC</name>
<dbReference type="EMBL" id="JAAMFM010000009">
    <property type="protein sequence ID" value="NVM94939.1"/>
    <property type="molecule type" value="Genomic_DNA"/>
</dbReference>
<feature type="domain" description="Glucose/Sorbosone dehydrogenase" evidence="2">
    <location>
        <begin position="62"/>
        <end position="368"/>
    </location>
</feature>
<sequence>MVGTGAPRRRGGPTALALCAALALASCTGPPQAENLQTTVTARPPSIPVPTGSGTVAVGGLAAPWSMVVLGDGHLLVSERDAGQVIDVAPKGTRQLVGTVAGVVHQGEGGLLGLAVHVGSCPRPGPFDPDNPCLDLFAYLTTATDNRIVRMPLLETAGRRSLGPAAVILQGIPKSSNHNGGRIAFGPDGMLYVGTGDAGTSANAQNRSSLSGKILRMTPDGGIPAGNPFPGSPVWSMGHRNVQGIAWDSRGRMWASEFGQNTWDELNEIRAGRNYGWPTVEGMGGPDLAPFTNPVLVWPTDQASPSGIAISGTTLYMAALRGERLWQVALDGEPSARALLTNQLGRLRDVALTPGGRLLVLTNNTDGRGAPTPGGDRIVEVAR</sequence>
<dbReference type="InterPro" id="IPR011041">
    <property type="entry name" value="Quinoprot_gluc/sorb_DH_b-prop"/>
</dbReference>
<organism evidence="3 4">
    <name type="scientific">Arthrobacter wenxiniae</name>
    <dbReference type="NCBI Taxonomy" id="2713570"/>
    <lineage>
        <taxon>Bacteria</taxon>
        <taxon>Bacillati</taxon>
        <taxon>Actinomycetota</taxon>
        <taxon>Actinomycetes</taxon>
        <taxon>Micrococcales</taxon>
        <taxon>Micrococcaceae</taxon>
        <taxon>Arthrobacter</taxon>
    </lineage>
</organism>
<gene>
    <name evidence="3" type="ORF">G6034_08440</name>
</gene>
<dbReference type="InterPro" id="IPR012938">
    <property type="entry name" value="Glc/Sorbosone_DH"/>
</dbReference>
<protein>
    <submittedName>
        <fullName evidence="3">PQQ-dependent sugar dehydrogenase</fullName>
    </submittedName>
</protein>
<evidence type="ECO:0000256" key="1">
    <source>
        <dbReference type="SAM" id="SignalP"/>
    </source>
</evidence>
<dbReference type="PANTHER" id="PTHR19328:SF13">
    <property type="entry name" value="HIPL1 PROTEIN"/>
    <property type="match status" value="1"/>
</dbReference>
<feature type="signal peptide" evidence="1">
    <location>
        <begin position="1"/>
        <end position="33"/>
    </location>
</feature>
<dbReference type="Pfam" id="PF07995">
    <property type="entry name" value="GSDH"/>
    <property type="match status" value="1"/>
</dbReference>
<evidence type="ECO:0000259" key="2">
    <source>
        <dbReference type="Pfam" id="PF07995"/>
    </source>
</evidence>
<proteinExistence type="predicted"/>
<feature type="chain" id="PRO_5030698665" evidence="1">
    <location>
        <begin position="34"/>
        <end position="383"/>
    </location>
</feature>
<dbReference type="Gene3D" id="2.120.10.30">
    <property type="entry name" value="TolB, C-terminal domain"/>
    <property type="match status" value="1"/>
</dbReference>
<dbReference type="AlphaFoldDB" id="A0A7Y7IG87"/>
<dbReference type="Proteomes" id="UP000543556">
    <property type="component" value="Unassembled WGS sequence"/>
</dbReference>
<evidence type="ECO:0000313" key="4">
    <source>
        <dbReference type="Proteomes" id="UP000543556"/>
    </source>
</evidence>
<dbReference type="PANTHER" id="PTHR19328">
    <property type="entry name" value="HEDGEHOG-INTERACTING PROTEIN"/>
    <property type="match status" value="1"/>
</dbReference>
<evidence type="ECO:0000313" key="3">
    <source>
        <dbReference type="EMBL" id="NVM94939.1"/>
    </source>
</evidence>
<dbReference type="SUPFAM" id="SSF50952">
    <property type="entry name" value="Soluble quinoprotein glucose dehydrogenase"/>
    <property type="match status" value="1"/>
</dbReference>
<keyword evidence="4" id="KW-1185">Reference proteome</keyword>
<reference evidence="3 4" key="1">
    <citation type="submission" date="2020-02" db="EMBL/GenBank/DDBJ databases">
        <title>Genome sequence of strain AETb3-4.</title>
        <authorList>
            <person name="Gao J."/>
            <person name="Zhang X."/>
        </authorList>
    </citation>
    <scope>NUCLEOTIDE SEQUENCE [LARGE SCALE GENOMIC DNA]</scope>
    <source>
        <strain evidence="3 4">AETb3-4</strain>
    </source>
</reference>